<dbReference type="AlphaFoldDB" id="A0A845AGV4"/>
<name>A0A845AGV4_9SPHN</name>
<sequence>MPLNFNMLLQDEGIHPDHVRLLRHQTGKVPGRTPYTLWRDDVGAFQRYQSTQDPTRQAYFDAPFWAAFVAPPSGGTLFVGLYEVQLIGKVPVGQIDPLTLREVGADKGIGPYDQYDCRPVLELSEYVGRLFVHWGDSTSSFRAWVQRAERQNKEIVELTKVFQEESFPGFTKFIRPLSEIETMPISWKEVLTANRGVYLLACPKTREHYVGSASGGGGFLGRWRDYVANNHGGNAGLKSRDPADLQVSILEVSGSAAAPEEILALEDSWKAKLLSRTIGLNRN</sequence>
<dbReference type="InterPro" id="IPR000305">
    <property type="entry name" value="GIY-YIG_endonuc"/>
</dbReference>
<dbReference type="Proteomes" id="UP000439780">
    <property type="component" value="Unassembled WGS sequence"/>
</dbReference>
<dbReference type="EMBL" id="WTYA01000006">
    <property type="protein sequence ID" value="MXP28874.1"/>
    <property type="molecule type" value="Genomic_DNA"/>
</dbReference>
<dbReference type="PROSITE" id="PS50164">
    <property type="entry name" value="GIY_YIG"/>
    <property type="match status" value="1"/>
</dbReference>
<evidence type="ECO:0000313" key="2">
    <source>
        <dbReference type="EMBL" id="MXP28874.1"/>
    </source>
</evidence>
<dbReference type="CDD" id="cd10446">
    <property type="entry name" value="GIY-YIG_unchar_1"/>
    <property type="match status" value="1"/>
</dbReference>
<reference evidence="2 3" key="1">
    <citation type="submission" date="2019-12" db="EMBL/GenBank/DDBJ databases">
        <title>Genomic-based taxomic classification of the family Erythrobacteraceae.</title>
        <authorList>
            <person name="Xu L."/>
        </authorList>
    </citation>
    <scope>NUCLEOTIDE SEQUENCE [LARGE SCALE GENOMIC DNA]</scope>
    <source>
        <strain evidence="2 3">KEMB 9005-328</strain>
    </source>
</reference>
<accession>A0A845AGV4</accession>
<comment type="caution">
    <text evidence="2">The sequence shown here is derived from an EMBL/GenBank/DDBJ whole genome shotgun (WGS) entry which is preliminary data.</text>
</comment>
<organism evidence="2 3">
    <name type="scientific">Qipengyuania algicida</name>
    <dbReference type="NCBI Taxonomy" id="1836209"/>
    <lineage>
        <taxon>Bacteria</taxon>
        <taxon>Pseudomonadati</taxon>
        <taxon>Pseudomonadota</taxon>
        <taxon>Alphaproteobacteria</taxon>
        <taxon>Sphingomonadales</taxon>
        <taxon>Erythrobacteraceae</taxon>
        <taxon>Qipengyuania</taxon>
    </lineage>
</organism>
<feature type="domain" description="GIY-YIG" evidence="1">
    <location>
        <begin position="193"/>
        <end position="279"/>
    </location>
</feature>
<dbReference type="InterPro" id="IPR035901">
    <property type="entry name" value="GIY-YIG_endonuc_sf"/>
</dbReference>
<evidence type="ECO:0000259" key="1">
    <source>
        <dbReference type="PROSITE" id="PS50164"/>
    </source>
</evidence>
<dbReference type="RefSeq" id="WP_160753183.1">
    <property type="nucleotide sequence ID" value="NZ_WTYA01000006.1"/>
</dbReference>
<dbReference type="SUPFAM" id="SSF82771">
    <property type="entry name" value="GIY-YIG endonuclease"/>
    <property type="match status" value="1"/>
</dbReference>
<gene>
    <name evidence="2" type="ORF">GRI58_08570</name>
</gene>
<dbReference type="OrthoDB" id="89044at2"/>
<protein>
    <submittedName>
        <fullName evidence="2">GIY-YIG nuclease family protein</fullName>
    </submittedName>
</protein>
<proteinExistence type="predicted"/>
<evidence type="ECO:0000313" key="3">
    <source>
        <dbReference type="Proteomes" id="UP000439780"/>
    </source>
</evidence>
<keyword evidence="3" id="KW-1185">Reference proteome</keyword>